<keyword evidence="3" id="KW-0998">Cell outer membrane</keyword>
<dbReference type="InterPro" id="IPR036942">
    <property type="entry name" value="Beta-barrel_TonB_sf"/>
</dbReference>
<dbReference type="Pfam" id="PF14905">
    <property type="entry name" value="OMP_b-brl_3"/>
    <property type="match status" value="1"/>
</dbReference>
<reference evidence="7" key="2">
    <citation type="submission" date="2020-09" db="EMBL/GenBank/DDBJ databases">
        <authorList>
            <person name="Sun Q."/>
            <person name="Zhou Y."/>
        </authorList>
    </citation>
    <scope>NUCLEOTIDE SEQUENCE</scope>
    <source>
        <strain evidence="7">CGMCC 1.15448</strain>
    </source>
</reference>
<reference evidence="7" key="1">
    <citation type="journal article" date="2014" name="Int. J. Syst. Evol. Microbiol.">
        <title>Complete genome sequence of Corynebacterium casei LMG S-19264T (=DSM 44701T), isolated from a smear-ripened cheese.</title>
        <authorList>
            <consortium name="US DOE Joint Genome Institute (JGI-PGF)"/>
            <person name="Walter F."/>
            <person name="Albersmeier A."/>
            <person name="Kalinowski J."/>
            <person name="Ruckert C."/>
        </authorList>
    </citation>
    <scope>NUCLEOTIDE SEQUENCE</scope>
    <source>
        <strain evidence="7">CGMCC 1.15448</strain>
    </source>
</reference>
<evidence type="ECO:0000313" key="8">
    <source>
        <dbReference type="Proteomes" id="UP000607559"/>
    </source>
</evidence>
<evidence type="ECO:0000259" key="6">
    <source>
        <dbReference type="Pfam" id="PF14905"/>
    </source>
</evidence>
<feature type="chain" id="PRO_5035199960" evidence="4">
    <location>
        <begin position="19"/>
        <end position="728"/>
    </location>
</feature>
<dbReference type="RefSeq" id="WP_188931425.1">
    <property type="nucleotide sequence ID" value="NZ_BMJC01000002.1"/>
</dbReference>
<protein>
    <submittedName>
        <fullName evidence="7">TonB-dependent receptor</fullName>
    </submittedName>
</protein>
<evidence type="ECO:0000259" key="5">
    <source>
        <dbReference type="Pfam" id="PF07715"/>
    </source>
</evidence>
<dbReference type="EMBL" id="BMJC01000002">
    <property type="protein sequence ID" value="GGA98193.1"/>
    <property type="molecule type" value="Genomic_DNA"/>
</dbReference>
<name>A0A8J2UCD4_9BACT</name>
<dbReference type="InterPro" id="IPR041700">
    <property type="entry name" value="OMP_b-brl_3"/>
</dbReference>
<dbReference type="Gene3D" id="2.40.170.20">
    <property type="entry name" value="TonB-dependent receptor, beta-barrel domain"/>
    <property type="match status" value="1"/>
</dbReference>
<feature type="domain" description="TonB-dependent receptor plug" evidence="5">
    <location>
        <begin position="53"/>
        <end position="143"/>
    </location>
</feature>
<comment type="caution">
    <text evidence="7">The sequence shown here is derived from an EMBL/GenBank/DDBJ whole genome shotgun (WGS) entry which is preliminary data.</text>
</comment>
<dbReference type="Proteomes" id="UP000607559">
    <property type="component" value="Unassembled WGS sequence"/>
</dbReference>
<evidence type="ECO:0000256" key="3">
    <source>
        <dbReference type="ARBA" id="ARBA00023237"/>
    </source>
</evidence>
<evidence type="ECO:0000256" key="4">
    <source>
        <dbReference type="SAM" id="SignalP"/>
    </source>
</evidence>
<keyword evidence="8" id="KW-1185">Reference proteome</keyword>
<evidence type="ECO:0000256" key="2">
    <source>
        <dbReference type="ARBA" id="ARBA00023136"/>
    </source>
</evidence>
<evidence type="ECO:0000313" key="7">
    <source>
        <dbReference type="EMBL" id="GGA98193.1"/>
    </source>
</evidence>
<accession>A0A8J2UCD4</accession>
<dbReference type="GO" id="GO:0009279">
    <property type="term" value="C:cell outer membrane"/>
    <property type="evidence" value="ECO:0007669"/>
    <property type="project" value="UniProtKB-SubCell"/>
</dbReference>
<dbReference type="Gene3D" id="2.170.130.10">
    <property type="entry name" value="TonB-dependent receptor, plug domain"/>
    <property type="match status" value="1"/>
</dbReference>
<keyword evidence="4" id="KW-0732">Signal</keyword>
<feature type="signal peptide" evidence="4">
    <location>
        <begin position="1"/>
        <end position="18"/>
    </location>
</feature>
<sequence length="728" mass="81417">MQKLLLLLLVFGLLQATAQSPIRDTTRKDTARMLKTITITGSKSPIERRLDRTVVNLDQNPAIAGATVLEALQHLPGVQVTPDGQVSINGKAGVNVYIDGKPTYLSAADLAALLSSMAAADIQRIEIMTNPSARYDASGTAGIINIVKKKNHKTGFNGTINGSFIQGYYARYNAGFTGSYKNDKVNLFFSDTYTDNKTLFGRNVTSDIQDINGRLLTKQASANKTITIRRTDRPTAGIDWYASARSTLSLSATGGITTASDATLSGLDETSTQYIPATHENFTSNTHDHPYNYTTTFQWVQQLDTLGRAFTVDLDYSNFTNHPVQTNQGALFDTSHNFLSETGALLTQHRGLHIYSAQADYTRPMKNGRWEGGLKSSYVKINNDNSYYDEVNGVDLFDSAQSDYSLNTEQINAAYATFEHDYKKLEAKAGIRVEQATIIGKDNWKRTTLTQRYFQLFPTLFLNYKPDASNAILLRLGRRTERPDYSEEIPFRRPLTPTLFFQGNPNLRPDLSWHGEGGYTWKNTLTITAGVDIDHDYLRTIPYIDQGDTTITRRPTNVQAQSWNIDLTFTKQLAKGWSADNTLSLFRNSFAGGANGYWNRAPGRVAVYLGISNHFLIDHRLSVELDGEYDGGHQLITSWFGPYYLVNIAVKRTFGKGRGSLTLVAHNLLQSEDHDVIDKYQGLYQYSSVHYYTRYVSLNVQYRFGSGKLTRMTTRSSSQEEQQRAGSN</sequence>
<dbReference type="Pfam" id="PF07715">
    <property type="entry name" value="Plug"/>
    <property type="match status" value="1"/>
</dbReference>
<keyword evidence="7" id="KW-0675">Receptor</keyword>
<evidence type="ECO:0000256" key="1">
    <source>
        <dbReference type="ARBA" id="ARBA00004442"/>
    </source>
</evidence>
<feature type="domain" description="Outer membrane protein beta-barrel" evidence="6">
    <location>
        <begin position="302"/>
        <end position="702"/>
    </location>
</feature>
<dbReference type="SUPFAM" id="SSF56935">
    <property type="entry name" value="Porins"/>
    <property type="match status" value="1"/>
</dbReference>
<organism evidence="7 8">
    <name type="scientific">Puia dinghuensis</name>
    <dbReference type="NCBI Taxonomy" id="1792502"/>
    <lineage>
        <taxon>Bacteria</taxon>
        <taxon>Pseudomonadati</taxon>
        <taxon>Bacteroidota</taxon>
        <taxon>Chitinophagia</taxon>
        <taxon>Chitinophagales</taxon>
        <taxon>Chitinophagaceae</taxon>
        <taxon>Puia</taxon>
    </lineage>
</organism>
<keyword evidence="2" id="KW-0472">Membrane</keyword>
<dbReference type="AlphaFoldDB" id="A0A8J2UCD4"/>
<dbReference type="InterPro" id="IPR037066">
    <property type="entry name" value="Plug_dom_sf"/>
</dbReference>
<proteinExistence type="predicted"/>
<dbReference type="InterPro" id="IPR012910">
    <property type="entry name" value="Plug_dom"/>
</dbReference>
<comment type="subcellular location">
    <subcellularLocation>
        <location evidence="1">Cell outer membrane</location>
    </subcellularLocation>
</comment>
<gene>
    <name evidence="7" type="ORF">GCM10011511_21890</name>
</gene>